<feature type="transmembrane region" description="Helical" evidence="1">
    <location>
        <begin position="145"/>
        <end position="161"/>
    </location>
</feature>
<dbReference type="GO" id="GO:0009103">
    <property type="term" value="P:lipopolysaccharide biosynthetic process"/>
    <property type="evidence" value="ECO:0007669"/>
    <property type="project" value="TreeGrafter"/>
</dbReference>
<reference evidence="4 5" key="1">
    <citation type="submission" date="2016-03" db="EMBL/GenBank/DDBJ databases">
        <title>Photobacterium proteolyticum sp. nov. a protease producing bacterium isolated from ocean sediments of Laizhou Bay.</title>
        <authorList>
            <person name="Li Y."/>
        </authorList>
    </citation>
    <scope>NUCLEOTIDE SEQUENCE [LARGE SCALE GENOMIC DNA]</scope>
    <source>
        <strain evidence="4 5">R-40508</strain>
    </source>
</reference>
<dbReference type="InterPro" id="IPR002656">
    <property type="entry name" value="Acyl_transf_3_dom"/>
</dbReference>
<dbReference type="AlphaFoldDB" id="A0A178KC76"/>
<evidence type="ECO:0000259" key="2">
    <source>
        <dbReference type="Pfam" id="PF01757"/>
    </source>
</evidence>
<dbReference type="Proteomes" id="UP000078503">
    <property type="component" value="Unassembled WGS sequence"/>
</dbReference>
<evidence type="ECO:0008006" key="6">
    <source>
        <dbReference type="Google" id="ProtNLM"/>
    </source>
</evidence>
<dbReference type="PANTHER" id="PTHR23028:SF53">
    <property type="entry name" value="ACYL_TRANSF_3 DOMAIN-CONTAINING PROTEIN"/>
    <property type="match status" value="1"/>
</dbReference>
<evidence type="ECO:0000259" key="3">
    <source>
        <dbReference type="Pfam" id="PF19040"/>
    </source>
</evidence>
<dbReference type="OrthoDB" id="9767863at2"/>
<feature type="transmembrane region" description="Helical" evidence="1">
    <location>
        <begin position="310"/>
        <end position="335"/>
    </location>
</feature>
<feature type="transmembrane region" description="Helical" evidence="1">
    <location>
        <begin position="75"/>
        <end position="94"/>
    </location>
</feature>
<dbReference type="InterPro" id="IPR050879">
    <property type="entry name" value="Acyltransferase_3"/>
</dbReference>
<evidence type="ECO:0000256" key="1">
    <source>
        <dbReference type="SAM" id="Phobius"/>
    </source>
</evidence>
<feature type="transmembrane region" description="Helical" evidence="1">
    <location>
        <begin position="250"/>
        <end position="269"/>
    </location>
</feature>
<comment type="caution">
    <text evidence="4">The sequence shown here is derived from an EMBL/GenBank/DDBJ whole genome shotgun (WGS) entry which is preliminary data.</text>
</comment>
<name>A0A178KC76_9GAMM</name>
<gene>
    <name evidence="4" type="ORF">A3K86_12105</name>
</gene>
<sequence>MQPIKYRPDVDGLRAIAVIAVIIFHLNSSWLSGGFIGVDIFFVISGFIITTAIYSHMQCGAFSFSEFYIKRIKRILPLFYLVATCSFCIAYFLYLPEDFVRVADSVRYASAFIANVYFERNSGYFAPSSDVLPLLHIWSLSVEEQFYLIWPVCLFLLLKFVNNNKLMTILITIFIVAISYSQISTITAPNAAYFLLQSRLFEMFSGALLAIVCVDKRNRNIHFTFLTYQVLSIVGAGVLVILFFSYSSNISFPGINALWVVLATAALIFSGERSNTLSCCILSNKVVAFLGKISYSLYLWHWPIIAFYNYYYGSMTVSGAVICLLLTFILSILSWKFYETPLRYLKLRYRWVVLFYFIVPVIIAVSIAKNIADNDGYMDRFEPEIIEFSTQHSKGFGPYANQYIKNTSYHPFKAEVLGLQTGQISDIKALLWGDSHADHFRSSVDVLGREFGFSTLYGGQPGCPPLLGAQLLYNKELTEECKLLNDQLAEVVKSSDVPFVFLGARWAMYTETSMKIGEEGPIFLADEKDSTKSVENSRRVFKESLDRTLAFIISQGKNPIVFEQVAEFSFTPNSCWLKQLKYGGITGKGCESPIEEFEIRQNYYQTYLSELEEKYPQLVVIRMKDTLCDSRACKSMLNGTPLYYDNNHLNYYGGKAVMEAYLANDESTVIRKLFH</sequence>
<proteinExistence type="predicted"/>
<dbReference type="GO" id="GO:0016020">
    <property type="term" value="C:membrane"/>
    <property type="evidence" value="ECO:0007669"/>
    <property type="project" value="TreeGrafter"/>
</dbReference>
<dbReference type="Pfam" id="PF19040">
    <property type="entry name" value="SGNH"/>
    <property type="match status" value="1"/>
</dbReference>
<evidence type="ECO:0000313" key="5">
    <source>
        <dbReference type="Proteomes" id="UP000078503"/>
    </source>
</evidence>
<feature type="transmembrane region" description="Helical" evidence="1">
    <location>
        <begin position="276"/>
        <end position="298"/>
    </location>
</feature>
<dbReference type="Pfam" id="PF01757">
    <property type="entry name" value="Acyl_transf_3"/>
    <property type="match status" value="1"/>
</dbReference>
<feature type="transmembrane region" description="Helical" evidence="1">
    <location>
        <begin position="12"/>
        <end position="28"/>
    </location>
</feature>
<feature type="transmembrane region" description="Helical" evidence="1">
    <location>
        <begin position="347"/>
        <end position="368"/>
    </location>
</feature>
<feature type="domain" description="SGNH" evidence="3">
    <location>
        <begin position="425"/>
        <end position="661"/>
    </location>
</feature>
<keyword evidence="5" id="KW-1185">Reference proteome</keyword>
<feature type="transmembrane region" description="Helical" evidence="1">
    <location>
        <begin position="34"/>
        <end position="54"/>
    </location>
</feature>
<feature type="transmembrane region" description="Helical" evidence="1">
    <location>
        <begin position="226"/>
        <end position="244"/>
    </location>
</feature>
<protein>
    <recommendedName>
        <fullName evidence="6">Acyltransferase</fullName>
    </recommendedName>
</protein>
<dbReference type="RefSeq" id="WP_068331272.1">
    <property type="nucleotide sequence ID" value="NZ_LVHF01000025.1"/>
</dbReference>
<accession>A0A178KC76</accession>
<dbReference type="STRING" id="858640.A3K86_12105"/>
<feature type="domain" description="Acyltransferase 3" evidence="2">
    <location>
        <begin position="9"/>
        <end position="334"/>
    </location>
</feature>
<feature type="transmembrane region" description="Helical" evidence="1">
    <location>
        <begin position="194"/>
        <end position="214"/>
    </location>
</feature>
<keyword evidence="1" id="KW-0472">Membrane</keyword>
<feature type="transmembrane region" description="Helical" evidence="1">
    <location>
        <begin position="168"/>
        <end position="188"/>
    </location>
</feature>
<dbReference type="InterPro" id="IPR043968">
    <property type="entry name" value="SGNH"/>
</dbReference>
<dbReference type="GO" id="GO:0016747">
    <property type="term" value="F:acyltransferase activity, transferring groups other than amino-acyl groups"/>
    <property type="evidence" value="ECO:0007669"/>
    <property type="project" value="InterPro"/>
</dbReference>
<keyword evidence="1" id="KW-0812">Transmembrane</keyword>
<organism evidence="4 5">
    <name type="scientific">Photobacterium jeanii</name>
    <dbReference type="NCBI Taxonomy" id="858640"/>
    <lineage>
        <taxon>Bacteria</taxon>
        <taxon>Pseudomonadati</taxon>
        <taxon>Pseudomonadota</taxon>
        <taxon>Gammaproteobacteria</taxon>
        <taxon>Vibrionales</taxon>
        <taxon>Vibrionaceae</taxon>
        <taxon>Photobacterium</taxon>
    </lineage>
</organism>
<keyword evidence="1" id="KW-1133">Transmembrane helix</keyword>
<evidence type="ECO:0000313" key="4">
    <source>
        <dbReference type="EMBL" id="OAN14314.1"/>
    </source>
</evidence>
<dbReference type="PANTHER" id="PTHR23028">
    <property type="entry name" value="ACETYLTRANSFERASE"/>
    <property type="match status" value="1"/>
</dbReference>
<dbReference type="EMBL" id="LVHF01000025">
    <property type="protein sequence ID" value="OAN14314.1"/>
    <property type="molecule type" value="Genomic_DNA"/>
</dbReference>